<dbReference type="EMBL" id="RBXX01000002">
    <property type="protein sequence ID" value="RKT81906.1"/>
    <property type="molecule type" value="Genomic_DNA"/>
</dbReference>
<dbReference type="OrthoDB" id="3681981at2"/>
<accession>A0A1I5K914</accession>
<dbReference type="InterPro" id="IPR010982">
    <property type="entry name" value="Lambda_DNA-bd_dom_sf"/>
</dbReference>
<organism evidence="3 4">
    <name type="scientific">Saccharopolyspora antimicrobica</name>
    <dbReference type="NCBI Taxonomy" id="455193"/>
    <lineage>
        <taxon>Bacteria</taxon>
        <taxon>Bacillati</taxon>
        <taxon>Actinomycetota</taxon>
        <taxon>Actinomycetes</taxon>
        <taxon>Pseudonocardiales</taxon>
        <taxon>Pseudonocardiaceae</taxon>
        <taxon>Saccharopolyspora</taxon>
    </lineage>
</organism>
<dbReference type="PROSITE" id="PS50943">
    <property type="entry name" value="HTH_CROC1"/>
    <property type="match status" value="1"/>
</dbReference>
<dbReference type="EMBL" id="FOUP01000026">
    <property type="protein sequence ID" value="SFO81510.1"/>
    <property type="molecule type" value="Genomic_DNA"/>
</dbReference>
<dbReference type="Pfam" id="PF13560">
    <property type="entry name" value="HTH_31"/>
    <property type="match status" value="1"/>
</dbReference>
<dbReference type="Proteomes" id="UP000270697">
    <property type="component" value="Unassembled WGS sequence"/>
</dbReference>
<dbReference type="InterPro" id="IPR043917">
    <property type="entry name" value="DUF5753"/>
</dbReference>
<evidence type="ECO:0000259" key="1">
    <source>
        <dbReference type="PROSITE" id="PS50943"/>
    </source>
</evidence>
<dbReference type="SUPFAM" id="SSF47413">
    <property type="entry name" value="lambda repressor-like DNA-binding domains"/>
    <property type="match status" value="1"/>
</dbReference>
<evidence type="ECO:0000313" key="3">
    <source>
        <dbReference type="EMBL" id="SFO81510.1"/>
    </source>
</evidence>
<dbReference type="SMART" id="SM00530">
    <property type="entry name" value="HTH_XRE"/>
    <property type="match status" value="1"/>
</dbReference>
<dbReference type="CDD" id="cd00093">
    <property type="entry name" value="HTH_XRE"/>
    <property type="match status" value="1"/>
</dbReference>
<name>A0A1I5K914_9PSEU</name>
<dbReference type="InterPro" id="IPR001387">
    <property type="entry name" value="Cro/C1-type_HTH"/>
</dbReference>
<dbReference type="Pfam" id="PF19054">
    <property type="entry name" value="DUF5753"/>
    <property type="match status" value="1"/>
</dbReference>
<evidence type="ECO:0000313" key="4">
    <source>
        <dbReference type="Proteomes" id="UP000199398"/>
    </source>
</evidence>
<proteinExistence type="predicted"/>
<protein>
    <submittedName>
        <fullName evidence="3">Helix-turn-helix domain-containing protein</fullName>
    </submittedName>
    <submittedName>
        <fullName evidence="2">Helix-turn-helix protein</fullName>
    </submittedName>
</protein>
<dbReference type="Proteomes" id="UP000199398">
    <property type="component" value="Unassembled WGS sequence"/>
</dbReference>
<sequence length="286" mass="32630">MPPAPDPRMLRIQLGIELRRLREQADRSTFEAADALGCKQPKISKIESGGQGVKPDEVAQLLDFYDARPKQRKYLLGLAERLPKRARPKMYHRDAVPDWFQRFLALESEASEMKINEVEIVTGLLQTEGYARSTIKAWEPAADPRLVDRQVQTRMQRQAVLTRSDDPLNLHVILSESALHRVQGNAKIMRGQLEHLLTASDQPNIKLQVLPFAAPNRIAVTSTATLLHLAKQQLSAVYLEDFFGATYLWEPEEYTRYSIIFERLSAAALPVDETRELIDKVSEKYR</sequence>
<keyword evidence="5" id="KW-1185">Reference proteome</keyword>
<reference evidence="3 4" key="1">
    <citation type="submission" date="2016-10" db="EMBL/GenBank/DDBJ databases">
        <authorList>
            <person name="de Groot N.N."/>
        </authorList>
    </citation>
    <scope>NUCLEOTIDE SEQUENCE [LARGE SCALE GENOMIC DNA]</scope>
    <source>
        <strain evidence="3 4">CPCC 201259</strain>
    </source>
</reference>
<dbReference type="STRING" id="455193.SAMN05421805_12617"/>
<reference evidence="2 5" key="2">
    <citation type="submission" date="2018-10" db="EMBL/GenBank/DDBJ databases">
        <title>Sequencing the genomes of 1000 actinobacteria strains.</title>
        <authorList>
            <person name="Klenk H.-P."/>
        </authorList>
    </citation>
    <scope>NUCLEOTIDE SEQUENCE [LARGE SCALE GENOMIC DNA]</scope>
    <source>
        <strain evidence="2 5">DSM 45119</strain>
    </source>
</reference>
<evidence type="ECO:0000313" key="2">
    <source>
        <dbReference type="EMBL" id="RKT81906.1"/>
    </source>
</evidence>
<gene>
    <name evidence="2" type="ORF">ATL45_0144</name>
    <name evidence="3" type="ORF">SAMN05421805_12617</name>
</gene>
<feature type="domain" description="HTH cro/C1-type" evidence="1">
    <location>
        <begin position="18"/>
        <end position="72"/>
    </location>
</feature>
<dbReference type="AlphaFoldDB" id="A0A1I5K914"/>
<dbReference type="Gene3D" id="1.10.260.40">
    <property type="entry name" value="lambda repressor-like DNA-binding domains"/>
    <property type="match status" value="1"/>
</dbReference>
<dbReference type="GO" id="GO:0003677">
    <property type="term" value="F:DNA binding"/>
    <property type="evidence" value="ECO:0007669"/>
    <property type="project" value="InterPro"/>
</dbReference>
<evidence type="ECO:0000313" key="5">
    <source>
        <dbReference type="Proteomes" id="UP000270697"/>
    </source>
</evidence>